<sequence>MNMPGSRVTLVGFGTILLIALPMLLPASLLNASIAMLIAVLFACAFNLLAGQAGLLSFGHAAYLGIGAFATVQAMNALGGSGLLPTPLLPLIGAAAGLVSGSVVGWFATRRTGVYFAMVTLALAELLHSLAPHLKGYFGGEAGLSTMRNPAWGFTFADSVQVYYLTLAWVLVSMALLYFFTLTPTGRLALGLRENAHRLRFLGYDTHRLSVLVFAVSTMFSGIAGALQAINMEGANYVVFEGSVSAAVVLNTYIGGATTFLGPALGAAVMTFFGYAVSDLTRSWLLYQGLLFAAVMLFMPSGLSGLVGAVSSNLRTHGLRSMLPTMVLYATAGMAITAGTVFLIELAQRLFAQDYRALAVPGNAGGLPLVSLFGAEWVPASALTWLVPAALIAIGAGSARAASRAWARIKDRTSRPGPNATADAIRAEETPT</sequence>
<feature type="transmembrane region" description="Helical" evidence="7">
    <location>
        <begin position="88"/>
        <end position="107"/>
    </location>
</feature>
<dbReference type="PANTHER" id="PTHR30482:SF17">
    <property type="entry name" value="ABC TRANSPORTER ATP-BINDING PROTEIN"/>
    <property type="match status" value="1"/>
</dbReference>
<feature type="transmembrane region" description="Helical" evidence="7">
    <location>
        <begin position="284"/>
        <end position="306"/>
    </location>
</feature>
<evidence type="ECO:0000256" key="6">
    <source>
        <dbReference type="SAM" id="MobiDB-lite"/>
    </source>
</evidence>
<dbReference type="GO" id="GO:0015658">
    <property type="term" value="F:branched-chain amino acid transmembrane transporter activity"/>
    <property type="evidence" value="ECO:0007669"/>
    <property type="project" value="InterPro"/>
</dbReference>
<reference evidence="8 9" key="1">
    <citation type="journal article" date="2013" name="Genome Announc.">
        <title>Complete Genome Sequence of Burkholderia sp. Strain RPE64, Bacterial Symbiont of the Bean Bug Riptortus pedestris.</title>
        <authorList>
            <person name="Shibata T.F."/>
            <person name="Maeda T."/>
            <person name="Nikoh N."/>
            <person name="Yamaguchi K."/>
            <person name="Oshima K."/>
            <person name="Hattori M."/>
            <person name="Nishiyama T."/>
            <person name="Hasebe M."/>
            <person name="Fukatsu T."/>
            <person name="Kikuchi Y."/>
            <person name="Shigenobu S."/>
        </authorList>
    </citation>
    <scope>NUCLEOTIDE SEQUENCE [LARGE SCALE GENOMIC DNA]</scope>
    <source>
        <plasmid evidence="8 9">p2</plasmid>
    </source>
</reference>
<dbReference type="KEGG" id="buo:BRPE64_ECDS00120"/>
<name>R4X1E1_9BURK</name>
<dbReference type="InterPro" id="IPR001851">
    <property type="entry name" value="ABC_transp_permease"/>
</dbReference>
<feature type="transmembrane region" description="Helical" evidence="7">
    <location>
        <begin position="162"/>
        <end position="190"/>
    </location>
</feature>
<protein>
    <submittedName>
        <fullName evidence="8">Putative permease component of branched-chain amino acid transport system</fullName>
    </submittedName>
</protein>
<evidence type="ECO:0000256" key="5">
    <source>
        <dbReference type="ARBA" id="ARBA00023136"/>
    </source>
</evidence>
<dbReference type="CDD" id="cd06581">
    <property type="entry name" value="TM_PBP1_LivM_like"/>
    <property type="match status" value="1"/>
</dbReference>
<evidence type="ECO:0000313" key="8">
    <source>
        <dbReference type="EMBL" id="BAN28170.1"/>
    </source>
</evidence>
<evidence type="ECO:0000256" key="2">
    <source>
        <dbReference type="ARBA" id="ARBA00022475"/>
    </source>
</evidence>
<comment type="subcellular location">
    <subcellularLocation>
        <location evidence="1">Cell membrane</location>
        <topology evidence="1">Multi-pass membrane protein</topology>
    </subcellularLocation>
</comment>
<dbReference type="HOGENOM" id="CLU_031365_0_1_4"/>
<accession>R4X1E1</accession>
<feature type="transmembrane region" description="Helical" evidence="7">
    <location>
        <begin position="7"/>
        <end position="25"/>
    </location>
</feature>
<dbReference type="AlphaFoldDB" id="R4X1E1"/>
<dbReference type="EMBL" id="AP013062">
    <property type="protein sequence ID" value="BAN28170.1"/>
    <property type="molecule type" value="Genomic_DNA"/>
</dbReference>
<feature type="transmembrane region" description="Helical" evidence="7">
    <location>
        <begin position="358"/>
        <end position="377"/>
    </location>
</feature>
<geneLocation type="plasmid" evidence="8 9">
    <name>p2</name>
</geneLocation>
<dbReference type="PATRIC" id="fig|758793.3.peg.6371"/>
<keyword evidence="2" id="KW-1003">Cell membrane</keyword>
<feature type="transmembrane region" description="Helical" evidence="7">
    <location>
        <begin position="62"/>
        <end position="82"/>
    </location>
</feature>
<feature type="transmembrane region" description="Helical" evidence="7">
    <location>
        <begin position="114"/>
        <end position="131"/>
    </location>
</feature>
<proteinExistence type="predicted"/>
<evidence type="ECO:0000256" key="3">
    <source>
        <dbReference type="ARBA" id="ARBA00022692"/>
    </source>
</evidence>
<gene>
    <name evidence="8" type="ORF">BRPE64_ECDS00120</name>
</gene>
<feature type="transmembrane region" description="Helical" evidence="7">
    <location>
        <begin position="383"/>
        <end position="402"/>
    </location>
</feature>
<feature type="transmembrane region" description="Helical" evidence="7">
    <location>
        <begin position="250"/>
        <end position="277"/>
    </location>
</feature>
<keyword evidence="9" id="KW-1185">Reference proteome</keyword>
<keyword evidence="3 7" id="KW-0812">Transmembrane</keyword>
<evidence type="ECO:0000256" key="1">
    <source>
        <dbReference type="ARBA" id="ARBA00004651"/>
    </source>
</evidence>
<dbReference type="Pfam" id="PF02653">
    <property type="entry name" value="BPD_transp_2"/>
    <property type="match status" value="1"/>
</dbReference>
<dbReference type="InterPro" id="IPR043428">
    <property type="entry name" value="LivM-like"/>
</dbReference>
<dbReference type="GO" id="GO:0005886">
    <property type="term" value="C:plasma membrane"/>
    <property type="evidence" value="ECO:0007669"/>
    <property type="project" value="UniProtKB-SubCell"/>
</dbReference>
<feature type="transmembrane region" description="Helical" evidence="7">
    <location>
        <begin position="326"/>
        <end position="346"/>
    </location>
</feature>
<dbReference type="Proteomes" id="UP000013966">
    <property type="component" value="Plasmid p2"/>
</dbReference>
<evidence type="ECO:0000256" key="7">
    <source>
        <dbReference type="SAM" id="Phobius"/>
    </source>
</evidence>
<feature type="region of interest" description="Disordered" evidence="6">
    <location>
        <begin position="410"/>
        <end position="432"/>
    </location>
</feature>
<feature type="transmembrane region" description="Helical" evidence="7">
    <location>
        <begin position="211"/>
        <end position="230"/>
    </location>
</feature>
<dbReference type="PANTHER" id="PTHR30482">
    <property type="entry name" value="HIGH-AFFINITY BRANCHED-CHAIN AMINO ACID TRANSPORT SYSTEM PERMEASE"/>
    <property type="match status" value="1"/>
</dbReference>
<organism evidence="8 9">
    <name type="scientific">Caballeronia insecticola</name>
    <dbReference type="NCBI Taxonomy" id="758793"/>
    <lineage>
        <taxon>Bacteria</taxon>
        <taxon>Pseudomonadati</taxon>
        <taxon>Pseudomonadota</taxon>
        <taxon>Betaproteobacteria</taxon>
        <taxon>Burkholderiales</taxon>
        <taxon>Burkholderiaceae</taxon>
        <taxon>Caballeronia</taxon>
    </lineage>
</organism>
<keyword evidence="8" id="KW-0614">Plasmid</keyword>
<feature type="transmembrane region" description="Helical" evidence="7">
    <location>
        <begin position="31"/>
        <end position="50"/>
    </location>
</feature>
<keyword evidence="4 7" id="KW-1133">Transmembrane helix</keyword>
<reference evidence="8 9" key="2">
    <citation type="journal article" date="2018" name="Int. J. Syst. Evol. Microbiol.">
        <title>Burkholderia insecticola sp. nov., a gut symbiotic bacterium of the bean bug Riptortus pedestris.</title>
        <authorList>
            <person name="Takeshita K."/>
            <person name="Tamaki H."/>
            <person name="Ohbayashi T."/>
            <person name="Meng X.-Y."/>
            <person name="Sone T."/>
            <person name="Mitani Y."/>
            <person name="Peeters C."/>
            <person name="Kikuchi Y."/>
            <person name="Vandamme P."/>
        </authorList>
    </citation>
    <scope>NUCLEOTIDE SEQUENCE [LARGE SCALE GENOMIC DNA]</scope>
    <source>
        <strain evidence="8">RPE64</strain>
        <plasmid evidence="8 9">p2</plasmid>
    </source>
</reference>
<evidence type="ECO:0000256" key="4">
    <source>
        <dbReference type="ARBA" id="ARBA00022989"/>
    </source>
</evidence>
<evidence type="ECO:0000313" key="9">
    <source>
        <dbReference type="Proteomes" id="UP000013966"/>
    </source>
</evidence>
<keyword evidence="5 7" id="KW-0472">Membrane</keyword>